<gene>
    <name evidence="1" type="ORF">ACAOBT_LOCUS1873</name>
</gene>
<dbReference type="Proteomes" id="UP001152888">
    <property type="component" value="Unassembled WGS sequence"/>
</dbReference>
<proteinExistence type="predicted"/>
<organism evidence="1 2">
    <name type="scientific">Acanthoscelides obtectus</name>
    <name type="common">Bean weevil</name>
    <name type="synonym">Bruchus obtectus</name>
    <dbReference type="NCBI Taxonomy" id="200917"/>
    <lineage>
        <taxon>Eukaryota</taxon>
        <taxon>Metazoa</taxon>
        <taxon>Ecdysozoa</taxon>
        <taxon>Arthropoda</taxon>
        <taxon>Hexapoda</taxon>
        <taxon>Insecta</taxon>
        <taxon>Pterygota</taxon>
        <taxon>Neoptera</taxon>
        <taxon>Endopterygota</taxon>
        <taxon>Coleoptera</taxon>
        <taxon>Polyphaga</taxon>
        <taxon>Cucujiformia</taxon>
        <taxon>Chrysomeloidea</taxon>
        <taxon>Chrysomelidae</taxon>
        <taxon>Bruchinae</taxon>
        <taxon>Bruchini</taxon>
        <taxon>Acanthoscelides</taxon>
    </lineage>
</organism>
<accession>A0A9P0JSM4</accession>
<keyword evidence="2" id="KW-1185">Reference proteome</keyword>
<evidence type="ECO:0000313" key="2">
    <source>
        <dbReference type="Proteomes" id="UP001152888"/>
    </source>
</evidence>
<dbReference type="AlphaFoldDB" id="A0A9P0JSM4"/>
<protein>
    <submittedName>
        <fullName evidence="1">Uncharacterized protein</fullName>
    </submittedName>
</protein>
<comment type="caution">
    <text evidence="1">The sequence shown here is derived from an EMBL/GenBank/DDBJ whole genome shotgun (WGS) entry which is preliminary data.</text>
</comment>
<evidence type="ECO:0000313" key="1">
    <source>
        <dbReference type="EMBL" id="CAH1957066.1"/>
    </source>
</evidence>
<reference evidence="1" key="1">
    <citation type="submission" date="2022-03" db="EMBL/GenBank/DDBJ databases">
        <authorList>
            <person name="Sayadi A."/>
        </authorList>
    </citation>
    <scope>NUCLEOTIDE SEQUENCE</scope>
</reference>
<name>A0A9P0JSM4_ACAOB</name>
<dbReference type="EMBL" id="CAKOFQ010006668">
    <property type="protein sequence ID" value="CAH1957066.1"/>
    <property type="molecule type" value="Genomic_DNA"/>
</dbReference>
<sequence>MPVKRFQTWVKKVEDFDIRRGIEHTSPPRYVTYYLWR</sequence>